<dbReference type="GO" id="GO:0004814">
    <property type="term" value="F:arginine-tRNA ligase activity"/>
    <property type="evidence" value="ECO:0007669"/>
    <property type="project" value="UniProtKB-EC"/>
</dbReference>
<evidence type="ECO:0000256" key="5">
    <source>
        <dbReference type="ARBA" id="ARBA00022840"/>
    </source>
</evidence>
<dbReference type="InterPro" id="IPR005148">
    <property type="entry name" value="Arg-tRNA-synth_N"/>
</dbReference>
<dbReference type="EMBL" id="KZ613745">
    <property type="protein sequence ID" value="PMD66274.1"/>
    <property type="molecule type" value="Genomic_DNA"/>
</dbReference>
<dbReference type="InterPro" id="IPR035684">
    <property type="entry name" value="ArgRS_core"/>
</dbReference>
<evidence type="ECO:0000256" key="6">
    <source>
        <dbReference type="ARBA" id="ARBA00022917"/>
    </source>
</evidence>
<evidence type="ECO:0000256" key="4">
    <source>
        <dbReference type="ARBA" id="ARBA00022741"/>
    </source>
</evidence>
<dbReference type="InterPro" id="IPR001412">
    <property type="entry name" value="aa-tRNA-synth_I_CS"/>
</dbReference>
<keyword evidence="4 10" id="KW-0547">Nucleotide-binding</keyword>
<dbReference type="InterPro" id="IPR009080">
    <property type="entry name" value="tRNAsynth_Ia_anticodon-bd"/>
</dbReference>
<dbReference type="SMART" id="SM01016">
    <property type="entry name" value="Arg_tRNA_synt_N"/>
    <property type="match status" value="1"/>
</dbReference>
<reference evidence="13 14" key="1">
    <citation type="submission" date="2016-04" db="EMBL/GenBank/DDBJ databases">
        <title>A degradative enzymes factory behind the ericoid mycorrhizal symbiosis.</title>
        <authorList>
            <consortium name="DOE Joint Genome Institute"/>
            <person name="Martino E."/>
            <person name="Morin E."/>
            <person name="Grelet G."/>
            <person name="Kuo A."/>
            <person name="Kohler A."/>
            <person name="Daghino S."/>
            <person name="Barry K."/>
            <person name="Choi C."/>
            <person name="Cichocki N."/>
            <person name="Clum A."/>
            <person name="Copeland A."/>
            <person name="Hainaut M."/>
            <person name="Haridas S."/>
            <person name="Labutti K."/>
            <person name="Lindquist E."/>
            <person name="Lipzen A."/>
            <person name="Khouja H.-R."/>
            <person name="Murat C."/>
            <person name="Ohm R."/>
            <person name="Olson A."/>
            <person name="Spatafora J."/>
            <person name="Veneault-Fourrey C."/>
            <person name="Henrissat B."/>
            <person name="Grigoriev I."/>
            <person name="Martin F."/>
            <person name="Perotto S."/>
        </authorList>
    </citation>
    <scope>NUCLEOTIDE SEQUENCE [LARGE SCALE GENOMIC DNA]</scope>
    <source>
        <strain evidence="13 14">E</strain>
    </source>
</reference>
<dbReference type="PANTHER" id="PTHR11956:SF11">
    <property type="entry name" value="ARGININE--TRNA LIGASE, MITOCHONDRIAL-RELATED"/>
    <property type="match status" value="1"/>
</dbReference>
<keyword evidence="3 10" id="KW-0436">Ligase</keyword>
<keyword evidence="14" id="KW-1185">Reference proteome</keyword>
<evidence type="ECO:0000256" key="9">
    <source>
        <dbReference type="ARBA" id="ARBA00049339"/>
    </source>
</evidence>
<dbReference type="SUPFAM" id="SSF52374">
    <property type="entry name" value="Nucleotidylyl transferase"/>
    <property type="match status" value="1"/>
</dbReference>
<evidence type="ECO:0000259" key="11">
    <source>
        <dbReference type="SMART" id="SM00836"/>
    </source>
</evidence>
<dbReference type="Gene3D" id="3.30.1360.70">
    <property type="entry name" value="Arginyl tRNA synthetase N-terminal domain"/>
    <property type="match status" value="1"/>
</dbReference>
<dbReference type="SMART" id="SM00836">
    <property type="entry name" value="DALR_1"/>
    <property type="match status" value="1"/>
</dbReference>
<evidence type="ECO:0000256" key="8">
    <source>
        <dbReference type="ARBA" id="ARBA00033033"/>
    </source>
</evidence>
<dbReference type="SUPFAM" id="SSF55190">
    <property type="entry name" value="Arginyl-tRNA synthetase (ArgRS), N-terminal 'additional' domain"/>
    <property type="match status" value="1"/>
</dbReference>
<dbReference type="GO" id="GO:0032543">
    <property type="term" value="P:mitochondrial translation"/>
    <property type="evidence" value="ECO:0007669"/>
    <property type="project" value="TreeGrafter"/>
</dbReference>
<dbReference type="InterPro" id="IPR001278">
    <property type="entry name" value="Arg-tRNA-ligase"/>
</dbReference>
<keyword evidence="5 10" id="KW-0067">ATP-binding</keyword>
<keyword evidence="6 10" id="KW-0648">Protein biosynthesis</keyword>
<feature type="domain" description="DALR anticodon binding" evidence="11">
    <location>
        <begin position="463"/>
        <end position="582"/>
    </location>
</feature>
<protein>
    <recommendedName>
        <fullName evidence="2">arginine--tRNA ligase</fullName>
        <ecNumber evidence="2">6.1.1.19</ecNumber>
    </recommendedName>
    <alternativeName>
        <fullName evidence="8">Arginyl-tRNA synthetase</fullName>
    </alternativeName>
</protein>
<dbReference type="RefSeq" id="XP_024743178.1">
    <property type="nucleotide sequence ID" value="XM_024885619.1"/>
</dbReference>
<dbReference type="PRINTS" id="PR01038">
    <property type="entry name" value="TRNASYNTHARG"/>
</dbReference>
<feature type="domain" description="Arginyl tRNA synthetase N-terminal" evidence="12">
    <location>
        <begin position="37"/>
        <end position="117"/>
    </location>
</feature>
<sequence length="582" mass="65020">MTAPKVDSELVDLLASLRGEKPLPLYDGAAPSINPVDIYRSVITEELAKIAELDASLIYPALEWTSTLDKGDLILAVPRLRVKGSPVEKAASWAAAFSLSSLIKPPVATGTFLRFDYNPDILPKIIVIEFSSPNIAKQFHAGHLRSTIIGGFPSNLYEGAGWKTVRMNYLGDWGRQYGLLAVSWKKYGDQKAFHTDPIAHLFDVYVKISADFKPEEDGFKAAGKRGEDTAILESRGLLGEAKAYFKRMEDGDEEALALWRKFRGISVEKEIMEMAERILLEKGIAEQDNGAVLIDFKKHGAKKLDVALVRNRNGTSNYLLRDIGAAIQRHHTYNMDKMIYVVMSEQEAHLQRLFKILDLMGGEYAALARKIQHVTFGKVMGMSTRRGTVKFLDDILIDVGEAMHNVMRRNENKYRQVDDPEKVADILGISAVMVQDMSGKRINNYLFNIGRMTSFEGDMGPYLQYAHARLCSIQRKVALTHGELLQADFSLLNEPHAIGLVRLLAQYPDVMGHTFKTLEPTTILTYLFRLTHQLSSSYDVLRVVGAPEGVATTIARAALYEAARKTIHCGMILRGLSPVERM</sequence>
<dbReference type="InParanoid" id="A0A2J6TTC8"/>
<name>A0A2J6TTC8_9HELO</name>
<keyword evidence="7 10" id="KW-0030">Aminoacyl-tRNA synthetase</keyword>
<evidence type="ECO:0000256" key="2">
    <source>
        <dbReference type="ARBA" id="ARBA00012837"/>
    </source>
</evidence>
<dbReference type="PANTHER" id="PTHR11956">
    <property type="entry name" value="ARGINYL-TRNA SYNTHETASE"/>
    <property type="match status" value="1"/>
</dbReference>
<evidence type="ECO:0000313" key="14">
    <source>
        <dbReference type="Proteomes" id="UP000235371"/>
    </source>
</evidence>
<dbReference type="FunFam" id="1.10.730.10:FF:000006">
    <property type="entry name" value="Arginyl-tRNA synthetase 2, mitochondrial"/>
    <property type="match status" value="1"/>
</dbReference>
<dbReference type="GO" id="GO:0005524">
    <property type="term" value="F:ATP binding"/>
    <property type="evidence" value="ECO:0007669"/>
    <property type="project" value="UniProtKB-KW"/>
</dbReference>
<dbReference type="InterPro" id="IPR036695">
    <property type="entry name" value="Arg-tRNA-synth_N_sf"/>
</dbReference>
<dbReference type="Proteomes" id="UP000235371">
    <property type="component" value="Unassembled WGS sequence"/>
</dbReference>
<evidence type="ECO:0000259" key="12">
    <source>
        <dbReference type="SMART" id="SM01016"/>
    </source>
</evidence>
<dbReference type="CDD" id="cd07956">
    <property type="entry name" value="Anticodon_Ia_Arg"/>
    <property type="match status" value="1"/>
</dbReference>
<evidence type="ECO:0000256" key="1">
    <source>
        <dbReference type="ARBA" id="ARBA00005594"/>
    </source>
</evidence>
<evidence type="ECO:0000256" key="3">
    <source>
        <dbReference type="ARBA" id="ARBA00022598"/>
    </source>
</evidence>
<dbReference type="GO" id="GO:0006420">
    <property type="term" value="P:arginyl-tRNA aminoacylation"/>
    <property type="evidence" value="ECO:0007669"/>
    <property type="project" value="InterPro"/>
</dbReference>
<dbReference type="Gene3D" id="1.10.730.10">
    <property type="entry name" value="Isoleucyl-tRNA Synthetase, Domain 1"/>
    <property type="match status" value="1"/>
</dbReference>
<dbReference type="GeneID" id="36593696"/>
<evidence type="ECO:0000313" key="13">
    <source>
        <dbReference type="EMBL" id="PMD66274.1"/>
    </source>
</evidence>
<dbReference type="Gene3D" id="3.40.50.620">
    <property type="entry name" value="HUPs"/>
    <property type="match status" value="1"/>
</dbReference>
<dbReference type="OrthoDB" id="68056at2759"/>
<dbReference type="EC" id="6.1.1.19" evidence="2"/>
<comment type="catalytic activity">
    <reaction evidence="9">
        <text>tRNA(Arg) + L-arginine + ATP = L-arginyl-tRNA(Arg) + AMP + diphosphate</text>
        <dbReference type="Rhea" id="RHEA:20301"/>
        <dbReference type="Rhea" id="RHEA-COMP:9658"/>
        <dbReference type="Rhea" id="RHEA-COMP:9673"/>
        <dbReference type="ChEBI" id="CHEBI:30616"/>
        <dbReference type="ChEBI" id="CHEBI:32682"/>
        <dbReference type="ChEBI" id="CHEBI:33019"/>
        <dbReference type="ChEBI" id="CHEBI:78442"/>
        <dbReference type="ChEBI" id="CHEBI:78513"/>
        <dbReference type="ChEBI" id="CHEBI:456215"/>
        <dbReference type="EC" id="6.1.1.19"/>
    </reaction>
</comment>
<dbReference type="Pfam" id="PF00750">
    <property type="entry name" value="tRNA-synt_1d"/>
    <property type="match status" value="1"/>
</dbReference>
<dbReference type="InterPro" id="IPR008909">
    <property type="entry name" value="DALR_anticod-bd"/>
</dbReference>
<evidence type="ECO:0000256" key="7">
    <source>
        <dbReference type="ARBA" id="ARBA00023146"/>
    </source>
</evidence>
<dbReference type="STRING" id="1095630.A0A2J6TTC8"/>
<dbReference type="GO" id="GO:0005739">
    <property type="term" value="C:mitochondrion"/>
    <property type="evidence" value="ECO:0007669"/>
    <property type="project" value="TreeGrafter"/>
</dbReference>
<evidence type="ECO:0000256" key="10">
    <source>
        <dbReference type="RuleBase" id="RU363038"/>
    </source>
</evidence>
<dbReference type="PROSITE" id="PS00178">
    <property type="entry name" value="AA_TRNA_LIGASE_I"/>
    <property type="match status" value="1"/>
</dbReference>
<accession>A0A2J6TTC8</accession>
<proteinExistence type="inferred from homology"/>
<dbReference type="Pfam" id="PF05746">
    <property type="entry name" value="DALR_1"/>
    <property type="match status" value="1"/>
</dbReference>
<organism evidence="13 14">
    <name type="scientific">Hyaloscypha bicolor E</name>
    <dbReference type="NCBI Taxonomy" id="1095630"/>
    <lineage>
        <taxon>Eukaryota</taxon>
        <taxon>Fungi</taxon>
        <taxon>Dikarya</taxon>
        <taxon>Ascomycota</taxon>
        <taxon>Pezizomycotina</taxon>
        <taxon>Leotiomycetes</taxon>
        <taxon>Helotiales</taxon>
        <taxon>Hyaloscyphaceae</taxon>
        <taxon>Hyaloscypha</taxon>
        <taxon>Hyaloscypha bicolor</taxon>
    </lineage>
</organism>
<dbReference type="SUPFAM" id="SSF47323">
    <property type="entry name" value="Anticodon-binding domain of a subclass of class I aminoacyl-tRNA synthetases"/>
    <property type="match status" value="1"/>
</dbReference>
<gene>
    <name evidence="13" type="ORF">K444DRAFT_650103</name>
</gene>
<comment type="similarity">
    <text evidence="1 10">Belongs to the class-I aminoacyl-tRNA synthetase family.</text>
</comment>
<dbReference type="InterPro" id="IPR014729">
    <property type="entry name" value="Rossmann-like_a/b/a_fold"/>
</dbReference>
<dbReference type="AlphaFoldDB" id="A0A2J6TTC8"/>